<keyword evidence="3 6" id="KW-0812">Transmembrane</keyword>
<keyword evidence="4 6" id="KW-1133">Transmembrane helix</keyword>
<feature type="transmembrane region" description="Helical" evidence="6">
    <location>
        <begin position="88"/>
        <end position="110"/>
    </location>
</feature>
<comment type="caution">
    <text evidence="7">The sequence shown here is derived from an EMBL/GenBank/DDBJ whole genome shotgun (WGS) entry which is preliminary data.</text>
</comment>
<evidence type="ECO:0000313" key="7">
    <source>
        <dbReference type="EMBL" id="GAA4652456.1"/>
    </source>
</evidence>
<protein>
    <recommendedName>
        <fullName evidence="9">Polysaccharide biosynthesis protein</fullName>
    </recommendedName>
</protein>
<feature type="transmembrane region" description="Helical" evidence="6">
    <location>
        <begin position="154"/>
        <end position="173"/>
    </location>
</feature>
<feature type="transmembrane region" description="Helical" evidence="6">
    <location>
        <begin position="116"/>
        <end position="134"/>
    </location>
</feature>
<evidence type="ECO:0000256" key="6">
    <source>
        <dbReference type="SAM" id="Phobius"/>
    </source>
</evidence>
<feature type="transmembrane region" description="Helical" evidence="6">
    <location>
        <begin position="47"/>
        <end position="67"/>
    </location>
</feature>
<feature type="transmembrane region" description="Helical" evidence="6">
    <location>
        <begin position="294"/>
        <end position="326"/>
    </location>
</feature>
<feature type="transmembrane region" description="Helical" evidence="6">
    <location>
        <begin position="332"/>
        <end position="352"/>
    </location>
</feature>
<sequence>MILYVKNQILKNPKMNWAIADQALVSGANFLTGIILARLLGLESYGVFTLAWLVVLFFNSLQLATIVQPMMSLSPKYEGEKLKEFYGSMLYIQLLWIIIYLLVICIGIVFQNKFEYAARISEYIIPVFSVLIAFQIQDFFRRLFFTLSKPGKAFLSDSISYLGRILLFILLYHLDNLTITNVLYAITFVSLVAIVPALSIKTSIKMFHSHHPLNIKENFDFSKWLLGSALLQWTTGNYFFVMAGMLLGPLAVGAVKACQNIIGITHILFQAMENFVPSQATKALRDGIGGLKKYLLKLVCLGGLGTGLIIMTVVVFSEALITLVYGEEYTQYSYLMSWFGILYFLSYLSLPIRAGLRSIERNSVIFYGYIISTAFSLLSAKPIVSSYGELGVILGSILSQLIILSVLGACFLLYIVNFNRAKR</sequence>
<organism evidence="7 8">
    <name type="scientific">Kistimonas scapharcae</name>
    <dbReference type="NCBI Taxonomy" id="1036133"/>
    <lineage>
        <taxon>Bacteria</taxon>
        <taxon>Pseudomonadati</taxon>
        <taxon>Pseudomonadota</taxon>
        <taxon>Gammaproteobacteria</taxon>
        <taxon>Oceanospirillales</taxon>
        <taxon>Endozoicomonadaceae</taxon>
        <taxon>Kistimonas</taxon>
    </lineage>
</organism>
<dbReference type="InterPro" id="IPR050833">
    <property type="entry name" value="Poly_Biosynth_Transport"/>
</dbReference>
<dbReference type="InterPro" id="IPR002797">
    <property type="entry name" value="Polysacc_synth"/>
</dbReference>
<proteinExistence type="predicted"/>
<evidence type="ECO:0000313" key="8">
    <source>
        <dbReference type="Proteomes" id="UP001500604"/>
    </source>
</evidence>
<name>A0ABP8V9S4_9GAMM</name>
<evidence type="ECO:0000256" key="4">
    <source>
        <dbReference type="ARBA" id="ARBA00022989"/>
    </source>
</evidence>
<keyword evidence="2" id="KW-1003">Cell membrane</keyword>
<feature type="transmembrane region" description="Helical" evidence="6">
    <location>
        <begin position="179"/>
        <end position="200"/>
    </location>
</feature>
<dbReference type="Proteomes" id="UP001500604">
    <property type="component" value="Unassembled WGS sequence"/>
</dbReference>
<feature type="transmembrane region" description="Helical" evidence="6">
    <location>
        <begin position="390"/>
        <end position="416"/>
    </location>
</feature>
<dbReference type="EMBL" id="BAABFL010000476">
    <property type="protein sequence ID" value="GAA4652456.1"/>
    <property type="molecule type" value="Genomic_DNA"/>
</dbReference>
<evidence type="ECO:0008006" key="9">
    <source>
        <dbReference type="Google" id="ProtNLM"/>
    </source>
</evidence>
<evidence type="ECO:0000256" key="5">
    <source>
        <dbReference type="ARBA" id="ARBA00023136"/>
    </source>
</evidence>
<accession>A0ABP8V9S4</accession>
<comment type="subcellular location">
    <subcellularLocation>
        <location evidence="1">Cell membrane</location>
        <topology evidence="1">Multi-pass membrane protein</topology>
    </subcellularLocation>
</comment>
<reference evidence="8" key="1">
    <citation type="journal article" date="2019" name="Int. J. Syst. Evol. Microbiol.">
        <title>The Global Catalogue of Microorganisms (GCM) 10K type strain sequencing project: providing services to taxonomists for standard genome sequencing and annotation.</title>
        <authorList>
            <consortium name="The Broad Institute Genomics Platform"/>
            <consortium name="The Broad Institute Genome Sequencing Center for Infectious Disease"/>
            <person name="Wu L."/>
            <person name="Ma J."/>
        </authorList>
    </citation>
    <scope>NUCLEOTIDE SEQUENCE [LARGE SCALE GENOMIC DNA]</scope>
    <source>
        <strain evidence="8">JCM 17805</strain>
    </source>
</reference>
<evidence type="ECO:0000256" key="2">
    <source>
        <dbReference type="ARBA" id="ARBA00022475"/>
    </source>
</evidence>
<evidence type="ECO:0000256" key="1">
    <source>
        <dbReference type="ARBA" id="ARBA00004651"/>
    </source>
</evidence>
<dbReference type="PANTHER" id="PTHR30250:SF11">
    <property type="entry name" value="O-ANTIGEN TRANSPORTER-RELATED"/>
    <property type="match status" value="1"/>
</dbReference>
<evidence type="ECO:0000256" key="3">
    <source>
        <dbReference type="ARBA" id="ARBA00022692"/>
    </source>
</evidence>
<dbReference type="RefSeq" id="WP_345199025.1">
    <property type="nucleotide sequence ID" value="NZ_BAABFL010000476.1"/>
</dbReference>
<dbReference type="Pfam" id="PF01943">
    <property type="entry name" value="Polysacc_synt"/>
    <property type="match status" value="1"/>
</dbReference>
<gene>
    <name evidence="7" type="ORF">GCM10023116_47400</name>
</gene>
<keyword evidence="5 6" id="KW-0472">Membrane</keyword>
<keyword evidence="8" id="KW-1185">Reference proteome</keyword>
<feature type="transmembrane region" description="Helical" evidence="6">
    <location>
        <begin position="364"/>
        <end position="384"/>
    </location>
</feature>
<feature type="transmembrane region" description="Helical" evidence="6">
    <location>
        <begin position="21"/>
        <end position="41"/>
    </location>
</feature>
<dbReference type="PANTHER" id="PTHR30250">
    <property type="entry name" value="PST FAMILY PREDICTED COLANIC ACID TRANSPORTER"/>
    <property type="match status" value="1"/>
</dbReference>